<dbReference type="Proteomes" id="UP000292927">
    <property type="component" value="Unassembled WGS sequence"/>
</dbReference>
<comment type="caution">
    <text evidence="1">The sequence shown here is derived from an EMBL/GenBank/DDBJ whole genome shotgun (WGS) entry which is preliminary data.</text>
</comment>
<name>A0A4Q7PK95_9FIRM</name>
<gene>
    <name evidence="1" type="ORF">EV209_1361</name>
</gene>
<proteinExistence type="predicted"/>
<sequence length="68" mass="7779">MERMTRENPGLAEGHYRCPINSGQEISIKNFHNNSCIFGTVVDLLGRYEDTGLTPREIMELKLLRGKK</sequence>
<evidence type="ECO:0000313" key="1">
    <source>
        <dbReference type="EMBL" id="RZT00925.1"/>
    </source>
</evidence>
<dbReference type="OrthoDB" id="9958268at2"/>
<protein>
    <submittedName>
        <fullName evidence="1">Uncharacterized protein</fullName>
    </submittedName>
</protein>
<dbReference type="RefSeq" id="WP_130434384.1">
    <property type="nucleotide sequence ID" value="NZ_SGXF01000002.1"/>
</dbReference>
<accession>A0A4Q7PK95</accession>
<dbReference type="EMBL" id="SGXF01000002">
    <property type="protein sequence ID" value="RZT00925.1"/>
    <property type="molecule type" value="Genomic_DNA"/>
</dbReference>
<dbReference type="AlphaFoldDB" id="A0A4Q7PK95"/>
<organism evidence="1 2">
    <name type="scientific">Cuneatibacter caecimuris</name>
    <dbReference type="NCBI Taxonomy" id="1796618"/>
    <lineage>
        <taxon>Bacteria</taxon>
        <taxon>Bacillati</taxon>
        <taxon>Bacillota</taxon>
        <taxon>Clostridia</taxon>
        <taxon>Lachnospirales</taxon>
        <taxon>Lachnospiraceae</taxon>
        <taxon>Cuneatibacter</taxon>
    </lineage>
</organism>
<keyword evidence="2" id="KW-1185">Reference proteome</keyword>
<evidence type="ECO:0000313" key="2">
    <source>
        <dbReference type="Proteomes" id="UP000292927"/>
    </source>
</evidence>
<reference evidence="1 2" key="1">
    <citation type="submission" date="2019-02" db="EMBL/GenBank/DDBJ databases">
        <title>Genomic Encyclopedia of Type Strains, Phase IV (KMG-IV): sequencing the most valuable type-strain genomes for metagenomic binning, comparative biology and taxonomic classification.</title>
        <authorList>
            <person name="Goeker M."/>
        </authorList>
    </citation>
    <scope>NUCLEOTIDE SEQUENCE [LARGE SCALE GENOMIC DNA]</scope>
    <source>
        <strain evidence="1 2">DSM 29486</strain>
    </source>
</reference>